<dbReference type="RefSeq" id="WP_015158033.1">
    <property type="nucleotide sequence ID" value="NC_019697.1"/>
</dbReference>
<keyword evidence="4 5" id="KW-0472">Membrane</keyword>
<evidence type="ECO:0000313" key="8">
    <source>
        <dbReference type="Proteomes" id="UP000010366"/>
    </source>
</evidence>
<dbReference type="InterPro" id="IPR007016">
    <property type="entry name" value="O-antigen_ligase-rel_domated"/>
</dbReference>
<evidence type="ECO:0000256" key="4">
    <source>
        <dbReference type="ARBA" id="ARBA00023136"/>
    </source>
</evidence>
<comment type="subcellular location">
    <subcellularLocation>
        <location evidence="1">Membrane</location>
        <topology evidence="1">Multi-pass membrane protein</topology>
    </subcellularLocation>
</comment>
<protein>
    <submittedName>
        <fullName evidence="7">Lipid A core-O-antigen ligase-like enyme</fullName>
    </submittedName>
</protein>
<keyword evidence="2 5" id="KW-0812">Transmembrane</keyword>
<evidence type="ECO:0000313" key="7">
    <source>
        <dbReference type="EMBL" id="AFY91839.1"/>
    </source>
</evidence>
<evidence type="ECO:0000259" key="6">
    <source>
        <dbReference type="Pfam" id="PF04932"/>
    </source>
</evidence>
<dbReference type="EMBL" id="CP003600">
    <property type="protein sequence ID" value="AFY91839.1"/>
    <property type="molecule type" value="Genomic_DNA"/>
</dbReference>
<feature type="transmembrane region" description="Helical" evidence="5">
    <location>
        <begin position="169"/>
        <end position="193"/>
    </location>
</feature>
<keyword evidence="3 5" id="KW-1133">Transmembrane helix</keyword>
<dbReference type="GO" id="GO:0016874">
    <property type="term" value="F:ligase activity"/>
    <property type="evidence" value="ECO:0007669"/>
    <property type="project" value="UniProtKB-KW"/>
</dbReference>
<feature type="transmembrane region" description="Helical" evidence="5">
    <location>
        <begin position="252"/>
        <end position="273"/>
    </location>
</feature>
<feature type="transmembrane region" description="Helical" evidence="5">
    <location>
        <begin position="122"/>
        <end position="149"/>
    </location>
</feature>
<name>K9UCB5_CHAP6</name>
<organism evidence="7 8">
    <name type="scientific">Chamaesiphon minutus (strain ATCC 27169 / PCC 6605)</name>
    <dbReference type="NCBI Taxonomy" id="1173020"/>
    <lineage>
        <taxon>Bacteria</taxon>
        <taxon>Bacillati</taxon>
        <taxon>Cyanobacteriota</taxon>
        <taxon>Cyanophyceae</taxon>
        <taxon>Gomontiellales</taxon>
        <taxon>Chamaesiphonaceae</taxon>
        <taxon>Chamaesiphon</taxon>
    </lineage>
</organism>
<gene>
    <name evidence="7" type="ORF">Cha6605_0556</name>
</gene>
<feature type="transmembrane region" description="Helical" evidence="5">
    <location>
        <begin position="68"/>
        <end position="85"/>
    </location>
</feature>
<evidence type="ECO:0000256" key="5">
    <source>
        <dbReference type="SAM" id="Phobius"/>
    </source>
</evidence>
<reference evidence="7 8" key="1">
    <citation type="submission" date="2012-05" db="EMBL/GenBank/DDBJ databases">
        <title>Finished chromosome of genome of Chamaesiphon sp. PCC 6605.</title>
        <authorList>
            <consortium name="US DOE Joint Genome Institute"/>
            <person name="Gugger M."/>
            <person name="Coursin T."/>
            <person name="Rippka R."/>
            <person name="Tandeau De Marsac N."/>
            <person name="Huntemann M."/>
            <person name="Wei C.-L."/>
            <person name="Han J."/>
            <person name="Detter J.C."/>
            <person name="Han C."/>
            <person name="Tapia R."/>
            <person name="Chen A."/>
            <person name="Kyrpides N."/>
            <person name="Mavromatis K."/>
            <person name="Markowitz V."/>
            <person name="Szeto E."/>
            <person name="Ivanova N."/>
            <person name="Pagani I."/>
            <person name="Pati A."/>
            <person name="Goodwin L."/>
            <person name="Nordberg H.P."/>
            <person name="Cantor M.N."/>
            <person name="Hua S.X."/>
            <person name="Woyke T."/>
            <person name="Kerfeld C.A."/>
        </authorList>
    </citation>
    <scope>NUCLEOTIDE SEQUENCE [LARGE SCALE GENOMIC DNA]</scope>
    <source>
        <strain evidence="8">ATCC 27169 / PCC 6605</strain>
    </source>
</reference>
<evidence type="ECO:0000256" key="2">
    <source>
        <dbReference type="ARBA" id="ARBA00022692"/>
    </source>
</evidence>
<dbReference type="PANTHER" id="PTHR37422">
    <property type="entry name" value="TEICHURONIC ACID BIOSYNTHESIS PROTEIN TUAE"/>
    <property type="match status" value="1"/>
</dbReference>
<keyword evidence="8" id="KW-1185">Reference proteome</keyword>
<dbReference type="Pfam" id="PF04932">
    <property type="entry name" value="Wzy_C"/>
    <property type="match status" value="1"/>
</dbReference>
<feature type="transmembrane region" description="Helical" evidence="5">
    <location>
        <begin position="91"/>
        <end position="110"/>
    </location>
</feature>
<feature type="transmembrane region" description="Helical" evidence="5">
    <location>
        <begin position="349"/>
        <end position="373"/>
    </location>
</feature>
<evidence type="ECO:0000256" key="3">
    <source>
        <dbReference type="ARBA" id="ARBA00022989"/>
    </source>
</evidence>
<dbReference type="InterPro" id="IPR051533">
    <property type="entry name" value="WaaL-like"/>
</dbReference>
<dbReference type="PANTHER" id="PTHR37422:SF13">
    <property type="entry name" value="LIPOPOLYSACCHARIDE BIOSYNTHESIS PROTEIN PA4999-RELATED"/>
    <property type="match status" value="1"/>
</dbReference>
<evidence type="ECO:0000256" key="1">
    <source>
        <dbReference type="ARBA" id="ARBA00004141"/>
    </source>
</evidence>
<feature type="transmembrane region" description="Helical" evidence="5">
    <location>
        <begin position="393"/>
        <end position="410"/>
    </location>
</feature>
<feature type="transmembrane region" description="Helical" evidence="5">
    <location>
        <begin position="28"/>
        <end position="47"/>
    </location>
</feature>
<accession>K9UCB5</accession>
<keyword evidence="7" id="KW-0436">Ligase</keyword>
<dbReference type="Proteomes" id="UP000010366">
    <property type="component" value="Chromosome"/>
</dbReference>
<feature type="domain" description="O-antigen ligase-related" evidence="6">
    <location>
        <begin position="221"/>
        <end position="366"/>
    </location>
</feature>
<dbReference type="GO" id="GO:0016020">
    <property type="term" value="C:membrane"/>
    <property type="evidence" value="ECO:0007669"/>
    <property type="project" value="UniProtKB-SubCell"/>
</dbReference>
<dbReference type="AlphaFoldDB" id="K9UCB5"/>
<proteinExistence type="predicted"/>
<dbReference type="eggNOG" id="COG3307">
    <property type="taxonomic scope" value="Bacteria"/>
</dbReference>
<dbReference type="STRING" id="1173020.Cha6605_0556"/>
<feature type="transmembrane region" description="Helical" evidence="5">
    <location>
        <begin position="213"/>
        <end position="232"/>
    </location>
</feature>
<dbReference type="KEGG" id="cmp:Cha6605_0556"/>
<dbReference type="HOGENOM" id="CLU_052475_0_0_3"/>
<sequence length="441" mass="49546">MMPNLLSLIPGATWKHPNPKLQLAWNSARIGFVIFPLVPLIGAIFIFRGLVHTWRHCGDEIRRRRSNWGLAILSPWLILVSLFGFQPGDAALGLVNFLPFFAFFAAYRMLIQSPDQLRQLAWIVTIPALPIMLLGLSQMFGWGTTIPLFDTGGYLWQMHPHGHPLGRMSAVFAHANPLAAYLQMVFIFSLGLIADRYQQAKATPTLKFWKAPAVWWLGVILGLCSICLILTSSRGAWGVAIASSLVFTIYQGWYWILGIVTAIGTVILSAAYAPAPLKEPLRSIVPRYFWARITDEMYPDRPEAMTRVAQWKFAWNLTQARPITGWGLQSFGPLYQQVSQIWLGYPHNLLLMLSSNLGIPATIALFGLVGWILSQGTLLFLNFPLQWRSERTIFFTYLIAFAGFIVFNITDVTALELRLNTHAWLILACICGIVDRAKSNG</sequence>